<keyword evidence="1" id="KW-0472">Membrane</keyword>
<dbReference type="AlphaFoldDB" id="A0AAW1AIQ9"/>
<keyword evidence="3" id="KW-1185">Reference proteome</keyword>
<name>A0AAW1AIQ9_9HYME</name>
<proteinExistence type="predicted"/>
<accession>A0AAW1AIQ9</accession>
<dbReference type="Proteomes" id="UP001432146">
    <property type="component" value="Unassembled WGS sequence"/>
</dbReference>
<keyword evidence="1" id="KW-0812">Transmembrane</keyword>
<sequence>MDKVQWDLAMCDERSDTKERRARLRAHVRAFEIVDLFEGRTYDGDQVATIQILVHIFCFFFFFSLTIERDVIKSSASTLFLPDVVTSSG</sequence>
<gene>
    <name evidence="2" type="ORF">QLX08_001172</name>
</gene>
<dbReference type="EMBL" id="JAWNGG020000015">
    <property type="protein sequence ID" value="KAK9308967.1"/>
    <property type="molecule type" value="Genomic_DNA"/>
</dbReference>
<feature type="transmembrane region" description="Helical" evidence="1">
    <location>
        <begin position="48"/>
        <end position="67"/>
    </location>
</feature>
<comment type="caution">
    <text evidence="2">The sequence shown here is derived from an EMBL/GenBank/DDBJ whole genome shotgun (WGS) entry which is preliminary data.</text>
</comment>
<protein>
    <submittedName>
        <fullName evidence="2">Uncharacterized protein</fullName>
    </submittedName>
</protein>
<keyword evidence="1" id="KW-1133">Transmembrane helix</keyword>
<evidence type="ECO:0000256" key="1">
    <source>
        <dbReference type="SAM" id="Phobius"/>
    </source>
</evidence>
<evidence type="ECO:0000313" key="3">
    <source>
        <dbReference type="Proteomes" id="UP001432146"/>
    </source>
</evidence>
<evidence type="ECO:0000313" key="2">
    <source>
        <dbReference type="EMBL" id="KAK9308967.1"/>
    </source>
</evidence>
<reference evidence="2 3" key="1">
    <citation type="submission" date="2024-05" db="EMBL/GenBank/DDBJ databases">
        <title>The nuclear and mitochondrial genome assemblies of Tetragonisca angustula (Apidae: Meliponini), a tiny yet remarkable pollinator in the Neotropics.</title>
        <authorList>
            <person name="Ferrari R."/>
            <person name="Ricardo P.C."/>
            <person name="Dias F.C."/>
            <person name="Araujo N.S."/>
            <person name="Soares D.O."/>
            <person name="Zhou Q.-S."/>
            <person name="Zhu C.-D."/>
            <person name="Coutinho L."/>
            <person name="Airas M.C."/>
            <person name="Batista T.M."/>
        </authorList>
    </citation>
    <scope>NUCLEOTIDE SEQUENCE [LARGE SCALE GENOMIC DNA]</scope>
    <source>
        <strain evidence="2">ASF017062</strain>
        <tissue evidence="2">Abdomen</tissue>
    </source>
</reference>
<organism evidence="2 3">
    <name type="scientific">Tetragonisca angustula</name>
    <dbReference type="NCBI Taxonomy" id="166442"/>
    <lineage>
        <taxon>Eukaryota</taxon>
        <taxon>Metazoa</taxon>
        <taxon>Ecdysozoa</taxon>
        <taxon>Arthropoda</taxon>
        <taxon>Hexapoda</taxon>
        <taxon>Insecta</taxon>
        <taxon>Pterygota</taxon>
        <taxon>Neoptera</taxon>
        <taxon>Endopterygota</taxon>
        <taxon>Hymenoptera</taxon>
        <taxon>Apocrita</taxon>
        <taxon>Aculeata</taxon>
        <taxon>Apoidea</taxon>
        <taxon>Anthophila</taxon>
        <taxon>Apidae</taxon>
        <taxon>Tetragonisca</taxon>
    </lineage>
</organism>